<evidence type="ECO:0000313" key="3">
    <source>
        <dbReference type="EMBL" id="WVW80181.1"/>
    </source>
</evidence>
<evidence type="ECO:0000313" key="4">
    <source>
        <dbReference type="Proteomes" id="UP000092730"/>
    </source>
</evidence>
<reference evidence="2" key="1">
    <citation type="submission" date="2013-07" db="EMBL/GenBank/DDBJ databases">
        <title>The Genome Sequence of Cryptococcus bestiolae CBS10118.</title>
        <authorList>
            <consortium name="The Broad Institute Genome Sequencing Platform"/>
            <person name="Cuomo C."/>
            <person name="Litvintseva A."/>
            <person name="Chen Y."/>
            <person name="Heitman J."/>
            <person name="Sun S."/>
            <person name="Springer D."/>
            <person name="Dromer F."/>
            <person name="Young S.K."/>
            <person name="Zeng Q."/>
            <person name="Gargeya S."/>
            <person name="Fitzgerald M."/>
            <person name="Abouelleil A."/>
            <person name="Alvarado L."/>
            <person name="Berlin A.M."/>
            <person name="Chapman S.B."/>
            <person name="Dewar J."/>
            <person name="Goldberg J."/>
            <person name="Griggs A."/>
            <person name="Gujja S."/>
            <person name="Hansen M."/>
            <person name="Howarth C."/>
            <person name="Imamovic A."/>
            <person name="Larimer J."/>
            <person name="McCowan C."/>
            <person name="Murphy C."/>
            <person name="Pearson M."/>
            <person name="Priest M."/>
            <person name="Roberts A."/>
            <person name="Saif S."/>
            <person name="Shea T."/>
            <person name="Sykes S."/>
            <person name="Wortman J."/>
            <person name="Nusbaum C."/>
            <person name="Birren B."/>
        </authorList>
    </citation>
    <scope>NUCLEOTIDE SEQUENCE [LARGE SCALE GENOMIC DNA]</scope>
    <source>
        <strain evidence="2">CBS 10118</strain>
    </source>
</reference>
<feature type="compositionally biased region" description="Basic residues" evidence="1">
    <location>
        <begin position="32"/>
        <end position="41"/>
    </location>
</feature>
<dbReference type="Proteomes" id="UP000092730">
    <property type="component" value="Chromosome 1"/>
</dbReference>
<evidence type="ECO:0000256" key="1">
    <source>
        <dbReference type="SAM" id="MobiDB-lite"/>
    </source>
</evidence>
<reference evidence="3" key="2">
    <citation type="submission" date="2013-07" db="EMBL/GenBank/DDBJ databases">
        <authorList>
            <consortium name="The Broad Institute Genome Sequencing Platform"/>
            <person name="Cuomo C."/>
            <person name="Litvintseva A."/>
            <person name="Chen Y."/>
            <person name="Heitman J."/>
            <person name="Sun S."/>
            <person name="Springer D."/>
            <person name="Dromer F."/>
            <person name="Young S.K."/>
            <person name="Zeng Q."/>
            <person name="Gargeya S."/>
            <person name="Fitzgerald M."/>
            <person name="Abouelleil A."/>
            <person name="Alvarado L."/>
            <person name="Berlin A.M."/>
            <person name="Chapman S.B."/>
            <person name="Dewar J."/>
            <person name="Goldberg J."/>
            <person name="Griggs A."/>
            <person name="Gujja S."/>
            <person name="Hansen M."/>
            <person name="Howarth C."/>
            <person name="Imamovic A."/>
            <person name="Larimer J."/>
            <person name="McCowan C."/>
            <person name="Murphy C."/>
            <person name="Pearson M."/>
            <person name="Priest M."/>
            <person name="Roberts A."/>
            <person name="Saif S."/>
            <person name="Shea T."/>
            <person name="Sykes S."/>
            <person name="Wortman J."/>
            <person name="Nusbaum C."/>
            <person name="Birren B."/>
        </authorList>
    </citation>
    <scope>NUCLEOTIDE SEQUENCE</scope>
    <source>
        <strain evidence="3">CBS 10118</strain>
    </source>
</reference>
<feature type="region of interest" description="Disordered" evidence="1">
    <location>
        <begin position="1"/>
        <end position="53"/>
    </location>
</feature>
<dbReference type="KEGG" id="kbi:30205246"/>
<dbReference type="AlphaFoldDB" id="A0A1B9GEC8"/>
<reference evidence="3" key="4">
    <citation type="submission" date="2024-02" db="EMBL/GenBank/DDBJ databases">
        <title>Comparative genomics of Cryptococcus and Kwoniella reveals pathogenesis evolution and contrasting modes of karyotype evolution via chromosome fusion or intercentromeric recombination.</title>
        <authorList>
            <person name="Coelho M.A."/>
            <person name="David-Palma M."/>
            <person name="Shea T."/>
            <person name="Bowers K."/>
            <person name="McGinley-Smith S."/>
            <person name="Mohammad A.W."/>
            <person name="Gnirke A."/>
            <person name="Yurkov A.M."/>
            <person name="Nowrousian M."/>
            <person name="Sun S."/>
            <person name="Cuomo C.A."/>
            <person name="Heitman J."/>
        </authorList>
    </citation>
    <scope>NUCLEOTIDE SEQUENCE</scope>
    <source>
        <strain evidence="3">CBS 10118</strain>
    </source>
</reference>
<sequence>MPPQRTSQRLQAKNQELANRDVESQQSEPQKQRRTRPKKRPKDWTSKGILTKGGKQKLARLKGFEVYAFQGNHEKPLPRYPAPPAQESSLPTHECYIEVKPGIVKNIMLLRDEPGFIYDCAFKIIDGVPCEAPLAFFPTSSTENPATDHPGTKKMNGQSKLEVRIYRGTCTPNGENKYQFKDPKPAIVNREEDTQALAAASDLADCSSM</sequence>
<reference evidence="2" key="3">
    <citation type="submission" date="2014-01" db="EMBL/GenBank/DDBJ databases">
        <title>Evolution of pathogenesis and genome organization in the Tremellales.</title>
        <authorList>
            <person name="Cuomo C."/>
            <person name="Litvintseva A."/>
            <person name="Heitman J."/>
            <person name="Chen Y."/>
            <person name="Sun S."/>
            <person name="Springer D."/>
            <person name="Dromer F."/>
            <person name="Young S."/>
            <person name="Zeng Q."/>
            <person name="Chapman S."/>
            <person name="Gujja S."/>
            <person name="Saif S."/>
            <person name="Birren B."/>
        </authorList>
    </citation>
    <scope>NUCLEOTIDE SEQUENCE</scope>
    <source>
        <strain evidence="2">CBS 10118</strain>
    </source>
</reference>
<feature type="compositionally biased region" description="Polar residues" evidence="1">
    <location>
        <begin position="1"/>
        <end position="17"/>
    </location>
</feature>
<organism evidence="2">
    <name type="scientific">Kwoniella bestiolae CBS 10118</name>
    <dbReference type="NCBI Taxonomy" id="1296100"/>
    <lineage>
        <taxon>Eukaryota</taxon>
        <taxon>Fungi</taxon>
        <taxon>Dikarya</taxon>
        <taxon>Basidiomycota</taxon>
        <taxon>Agaricomycotina</taxon>
        <taxon>Tremellomycetes</taxon>
        <taxon>Tremellales</taxon>
        <taxon>Cryptococcaceae</taxon>
        <taxon>Kwoniella</taxon>
    </lineage>
</organism>
<proteinExistence type="predicted"/>
<gene>
    <name evidence="2" type="ORF">I302_00847</name>
    <name evidence="3" type="ORF">I302_102158</name>
</gene>
<dbReference type="GeneID" id="30205246"/>
<dbReference type="EMBL" id="KI894018">
    <property type="protein sequence ID" value="OCF29345.1"/>
    <property type="molecule type" value="Genomic_DNA"/>
</dbReference>
<name>A0A1B9GEC8_9TREE</name>
<keyword evidence="4" id="KW-1185">Reference proteome</keyword>
<protein>
    <submittedName>
        <fullName evidence="2">Uncharacterized protein</fullName>
    </submittedName>
</protein>
<dbReference type="VEuPathDB" id="FungiDB:I302_00847"/>
<dbReference type="RefSeq" id="XP_019050415.1">
    <property type="nucleotide sequence ID" value="XM_019187537.1"/>
</dbReference>
<accession>A0A1B9GEC8</accession>
<evidence type="ECO:0000313" key="2">
    <source>
        <dbReference type="EMBL" id="OCF29345.1"/>
    </source>
</evidence>
<dbReference type="EMBL" id="CP144541">
    <property type="protein sequence ID" value="WVW80181.1"/>
    <property type="molecule type" value="Genomic_DNA"/>
</dbReference>